<evidence type="ECO:0000256" key="1">
    <source>
        <dbReference type="ARBA" id="ARBA00022729"/>
    </source>
</evidence>
<dbReference type="EMBL" id="SPHZ02000007">
    <property type="protein sequence ID" value="KAF0905214.1"/>
    <property type="molecule type" value="Genomic_DNA"/>
</dbReference>
<dbReference type="CDD" id="cd23509">
    <property type="entry name" value="Gnk2-like"/>
    <property type="match status" value="2"/>
</dbReference>
<keyword evidence="2" id="KW-0677">Repeat</keyword>
<dbReference type="Proteomes" id="UP000479710">
    <property type="component" value="Unassembled WGS sequence"/>
</dbReference>
<name>A0A6G1CZ94_9ORYZ</name>
<evidence type="ECO:0000259" key="4">
    <source>
        <dbReference type="PROSITE" id="PS51473"/>
    </source>
</evidence>
<dbReference type="InterPro" id="IPR038408">
    <property type="entry name" value="GNK2_sf"/>
</dbReference>
<keyword evidence="1" id="KW-0732">Signal</keyword>
<sequence>MPFSSRRLSSHSPRPSRHGLSAAAVSLAPTPPAAPTKPILIALYLRGNASSSLFASGAVGSSPETVYGLLLCRGDVSASDCFDCGTRVGQDVGQVCNRIKDAALVYNQCYARFSDNGDFLTSIYNSGDFSLLISGTNITSPDVAGYDRAVTELLKATVRHAVENSTRLFATGQWLGTDPGFRNIYSMAQCTPEMSSARCRRCLDDLVGRWWKMFPLNGEGARVAGERCSLRSELGRGPFCTGAPMGRLGASSPAPVPPAVVPTITAGKNNSEEQIGKSRAFLRTCQVNPVTSGITASGNR</sequence>
<reference evidence="5 6" key="1">
    <citation type="submission" date="2019-11" db="EMBL/GenBank/DDBJ databases">
        <title>Whole genome sequence of Oryza granulata.</title>
        <authorList>
            <person name="Li W."/>
        </authorList>
    </citation>
    <scope>NUCLEOTIDE SEQUENCE [LARGE SCALE GENOMIC DNA]</scope>
    <source>
        <strain evidence="6">cv. Menghai</strain>
        <tissue evidence="5">Leaf</tissue>
    </source>
</reference>
<dbReference type="PANTHER" id="PTHR32099:SF61">
    <property type="entry name" value="OS04G0316200 PROTEIN"/>
    <property type="match status" value="1"/>
</dbReference>
<comment type="caution">
    <text evidence="5">The sequence shown here is derived from an EMBL/GenBank/DDBJ whole genome shotgun (WGS) entry which is preliminary data.</text>
</comment>
<proteinExistence type="predicted"/>
<feature type="region of interest" description="Disordered" evidence="3">
    <location>
        <begin position="1"/>
        <end position="20"/>
    </location>
</feature>
<evidence type="ECO:0000256" key="2">
    <source>
        <dbReference type="ARBA" id="ARBA00022737"/>
    </source>
</evidence>
<dbReference type="PROSITE" id="PS51473">
    <property type="entry name" value="GNK2"/>
    <property type="match status" value="2"/>
</dbReference>
<accession>A0A6G1CZ94</accession>
<dbReference type="PANTHER" id="PTHR32099">
    <property type="entry name" value="CYSTEINE-RICH REPEAT SECRETORY PROTEIN"/>
    <property type="match status" value="1"/>
</dbReference>
<dbReference type="OrthoDB" id="634067at2759"/>
<dbReference type="Pfam" id="PF01657">
    <property type="entry name" value="Stress-antifung"/>
    <property type="match status" value="2"/>
</dbReference>
<dbReference type="Gene3D" id="3.30.430.20">
    <property type="entry name" value="Gnk2 domain, C-X8-C-X2-C motif"/>
    <property type="match status" value="2"/>
</dbReference>
<feature type="domain" description="Gnk2-homologous" evidence="4">
    <location>
        <begin position="13"/>
        <end position="118"/>
    </location>
</feature>
<gene>
    <name evidence="5" type="ORF">E2562_001003</name>
</gene>
<organism evidence="5 6">
    <name type="scientific">Oryza meyeriana var. granulata</name>
    <dbReference type="NCBI Taxonomy" id="110450"/>
    <lineage>
        <taxon>Eukaryota</taxon>
        <taxon>Viridiplantae</taxon>
        <taxon>Streptophyta</taxon>
        <taxon>Embryophyta</taxon>
        <taxon>Tracheophyta</taxon>
        <taxon>Spermatophyta</taxon>
        <taxon>Magnoliopsida</taxon>
        <taxon>Liliopsida</taxon>
        <taxon>Poales</taxon>
        <taxon>Poaceae</taxon>
        <taxon>BOP clade</taxon>
        <taxon>Oryzoideae</taxon>
        <taxon>Oryzeae</taxon>
        <taxon>Oryzinae</taxon>
        <taxon>Oryza</taxon>
        <taxon>Oryza meyeriana</taxon>
    </lineage>
</organism>
<dbReference type="InterPro" id="IPR002902">
    <property type="entry name" value="GNK2"/>
</dbReference>
<evidence type="ECO:0000313" key="5">
    <source>
        <dbReference type="EMBL" id="KAF0905214.1"/>
    </source>
</evidence>
<protein>
    <recommendedName>
        <fullName evidence="4">Gnk2-homologous domain-containing protein</fullName>
    </recommendedName>
</protein>
<dbReference type="AlphaFoldDB" id="A0A6G1CZ94"/>
<evidence type="ECO:0000256" key="3">
    <source>
        <dbReference type="SAM" id="MobiDB-lite"/>
    </source>
</evidence>
<keyword evidence="6" id="KW-1185">Reference proteome</keyword>
<feature type="domain" description="Gnk2-homologous" evidence="4">
    <location>
        <begin position="127"/>
        <end position="237"/>
    </location>
</feature>
<evidence type="ECO:0000313" key="6">
    <source>
        <dbReference type="Proteomes" id="UP000479710"/>
    </source>
</evidence>